<protein>
    <submittedName>
        <fullName evidence="10">ComEB Deoxycytidylate deaminase</fullName>
    </submittedName>
</protein>
<evidence type="ECO:0000313" key="11">
    <source>
        <dbReference type="EMBL" id="CAB4204469.1"/>
    </source>
</evidence>
<accession>A0A6J5QPG9</accession>
<evidence type="ECO:0000256" key="5">
    <source>
        <dbReference type="ARBA" id="ARBA00022833"/>
    </source>
</evidence>
<reference evidence="10" key="1">
    <citation type="submission" date="2020-05" db="EMBL/GenBank/DDBJ databases">
        <authorList>
            <person name="Chiriac C."/>
            <person name="Salcher M."/>
            <person name="Ghai R."/>
            <person name="Kavagutti S V."/>
        </authorList>
    </citation>
    <scope>NUCLEOTIDE SEQUENCE</scope>
</reference>
<feature type="binding site" evidence="7">
    <location>
        <position position="67"/>
    </location>
    <ligand>
        <name>Zn(2+)</name>
        <dbReference type="ChEBI" id="CHEBI:29105"/>
        <note>catalytic</note>
    </ligand>
</feature>
<evidence type="ECO:0000256" key="6">
    <source>
        <dbReference type="PIRSR" id="PIRSR006019-1"/>
    </source>
</evidence>
<dbReference type="PIRSF" id="PIRSF006019">
    <property type="entry name" value="dCMP_deaminase"/>
    <property type="match status" value="1"/>
</dbReference>
<name>A0A6J5QPG9_9CAUD</name>
<sequence length="144" mass="16454">MSWDSRWMDMAKLIATWSKDRSRTCGAVIVDDRNVLVSIGWNGFPRGIDDDVDARHERPAKYKWTEHAERNAIFNAAANGHPTRGCTMFLPWYPCADCARAIIQSGISAIVCTEPDWNDHIWAADFSVVKEMLEESEVSIRFYI</sequence>
<dbReference type="EMBL" id="LR796921">
    <property type="protein sequence ID" value="CAB4174199.1"/>
    <property type="molecule type" value="Genomic_DNA"/>
</dbReference>
<keyword evidence="5 7" id="KW-0862">Zinc</keyword>
<evidence type="ECO:0000259" key="8">
    <source>
        <dbReference type="PROSITE" id="PS51747"/>
    </source>
</evidence>
<evidence type="ECO:0000256" key="4">
    <source>
        <dbReference type="ARBA" id="ARBA00022801"/>
    </source>
</evidence>
<dbReference type="InterPro" id="IPR035105">
    <property type="entry name" value="Deoxycytidylate_deaminase_dom"/>
</dbReference>
<dbReference type="InterPro" id="IPR016193">
    <property type="entry name" value="Cytidine_deaminase-like"/>
</dbReference>
<dbReference type="SUPFAM" id="SSF53927">
    <property type="entry name" value="Cytidine deaminase-like"/>
    <property type="match status" value="1"/>
</dbReference>
<evidence type="ECO:0000313" key="10">
    <source>
        <dbReference type="EMBL" id="CAB4186343.1"/>
    </source>
</evidence>
<feature type="domain" description="CMP/dCMP-type deaminase" evidence="8">
    <location>
        <begin position="2"/>
        <end position="140"/>
    </location>
</feature>
<comment type="cofactor">
    <cofactor evidence="1 7">
        <name>Zn(2+)</name>
        <dbReference type="ChEBI" id="CHEBI:29105"/>
    </cofactor>
</comment>
<dbReference type="GO" id="GO:0008270">
    <property type="term" value="F:zinc ion binding"/>
    <property type="evidence" value="ECO:0007669"/>
    <property type="project" value="InterPro"/>
</dbReference>
<dbReference type="CDD" id="cd01286">
    <property type="entry name" value="deoxycytidylate_deaminase"/>
    <property type="match status" value="1"/>
</dbReference>
<dbReference type="Gene3D" id="3.40.140.10">
    <property type="entry name" value="Cytidine Deaminase, domain 2"/>
    <property type="match status" value="1"/>
</dbReference>
<dbReference type="PROSITE" id="PS51747">
    <property type="entry name" value="CYT_DCMP_DEAMINASES_2"/>
    <property type="match status" value="1"/>
</dbReference>
<dbReference type="GO" id="GO:0004132">
    <property type="term" value="F:dCMP deaminase activity"/>
    <property type="evidence" value="ECO:0007669"/>
    <property type="project" value="InterPro"/>
</dbReference>
<dbReference type="InterPro" id="IPR016192">
    <property type="entry name" value="APOBEC/CMP_deaminase_Zn-bd"/>
</dbReference>
<feature type="binding site" evidence="7">
    <location>
        <position position="98"/>
    </location>
    <ligand>
        <name>Zn(2+)</name>
        <dbReference type="ChEBI" id="CHEBI:29105"/>
        <note>catalytic</note>
    </ligand>
</feature>
<keyword evidence="4" id="KW-0378">Hydrolase</keyword>
<keyword evidence="3 7" id="KW-0479">Metal-binding</keyword>
<evidence type="ECO:0000256" key="3">
    <source>
        <dbReference type="ARBA" id="ARBA00022723"/>
    </source>
</evidence>
<evidence type="ECO:0000313" key="9">
    <source>
        <dbReference type="EMBL" id="CAB4174199.1"/>
    </source>
</evidence>
<dbReference type="InterPro" id="IPR016473">
    <property type="entry name" value="dCMP_deaminase"/>
</dbReference>
<organism evidence="10">
    <name type="scientific">uncultured Caudovirales phage</name>
    <dbReference type="NCBI Taxonomy" id="2100421"/>
    <lineage>
        <taxon>Viruses</taxon>
        <taxon>Duplodnaviria</taxon>
        <taxon>Heunggongvirae</taxon>
        <taxon>Uroviricota</taxon>
        <taxon>Caudoviricetes</taxon>
        <taxon>Peduoviridae</taxon>
        <taxon>Maltschvirus</taxon>
        <taxon>Maltschvirus maltsch</taxon>
    </lineage>
</organism>
<dbReference type="PANTHER" id="PTHR11086:SF18">
    <property type="entry name" value="DEOXYCYTIDYLATE DEAMINASE"/>
    <property type="match status" value="1"/>
</dbReference>
<feature type="active site" description="Proton donor" evidence="6">
    <location>
        <position position="69"/>
    </location>
</feature>
<dbReference type="PANTHER" id="PTHR11086">
    <property type="entry name" value="DEOXYCYTIDYLATE DEAMINASE-RELATED"/>
    <property type="match status" value="1"/>
</dbReference>
<evidence type="ECO:0000256" key="2">
    <source>
        <dbReference type="ARBA" id="ARBA00006576"/>
    </source>
</evidence>
<evidence type="ECO:0000256" key="7">
    <source>
        <dbReference type="PIRSR" id="PIRSR006019-2"/>
    </source>
</evidence>
<feature type="binding site" evidence="7">
    <location>
        <position position="95"/>
    </location>
    <ligand>
        <name>Zn(2+)</name>
        <dbReference type="ChEBI" id="CHEBI:29105"/>
        <note>catalytic</note>
    </ligand>
</feature>
<dbReference type="EMBL" id="LR797086">
    <property type="protein sequence ID" value="CAB4186343.1"/>
    <property type="molecule type" value="Genomic_DNA"/>
</dbReference>
<evidence type="ECO:0000256" key="1">
    <source>
        <dbReference type="ARBA" id="ARBA00001947"/>
    </source>
</evidence>
<gene>
    <name evidence="10" type="ORF">UFOVP1138_87</name>
    <name evidence="11" type="ORF">UFOVP1394_84</name>
    <name evidence="9" type="ORF">UFOVP975_33</name>
</gene>
<dbReference type="Pfam" id="PF00383">
    <property type="entry name" value="dCMP_cyt_deam_1"/>
    <property type="match status" value="1"/>
</dbReference>
<dbReference type="InterPro" id="IPR002125">
    <property type="entry name" value="CMP_dCMP_dom"/>
</dbReference>
<proteinExistence type="inferred from homology"/>
<comment type="similarity">
    <text evidence="2">Belongs to the cytidine and deoxycytidylate deaminase family.</text>
</comment>
<dbReference type="InterPro" id="IPR015517">
    <property type="entry name" value="dCMP_deaminase-rel"/>
</dbReference>
<dbReference type="EMBL" id="LR797345">
    <property type="protein sequence ID" value="CAB4204469.1"/>
    <property type="molecule type" value="Genomic_DNA"/>
</dbReference>
<dbReference type="PROSITE" id="PS00903">
    <property type="entry name" value="CYT_DCMP_DEAMINASES_1"/>
    <property type="match status" value="1"/>
</dbReference>
<dbReference type="GO" id="GO:0006220">
    <property type="term" value="P:pyrimidine nucleotide metabolic process"/>
    <property type="evidence" value="ECO:0007669"/>
    <property type="project" value="InterPro"/>
</dbReference>